<reference evidence="3 4" key="1">
    <citation type="submission" date="2019-07" db="EMBL/GenBank/DDBJ databases">
        <title>Reinekea sp. strain SSH23 genome sequencing and assembly.</title>
        <authorList>
            <person name="Kim I."/>
        </authorList>
    </citation>
    <scope>NUCLEOTIDE SEQUENCE [LARGE SCALE GENOMIC DNA]</scope>
    <source>
        <strain evidence="3 4">SSH23</strain>
    </source>
</reference>
<gene>
    <name evidence="3" type="ORF">FME95_07680</name>
</gene>
<evidence type="ECO:0000313" key="4">
    <source>
        <dbReference type="Proteomes" id="UP000321764"/>
    </source>
</evidence>
<dbReference type="OrthoDB" id="1113844at2"/>
<dbReference type="EMBL" id="VKAD01000001">
    <property type="protein sequence ID" value="TXR54408.1"/>
    <property type="molecule type" value="Genomic_DNA"/>
</dbReference>
<dbReference type="PROSITE" id="PS50022">
    <property type="entry name" value="FA58C_3"/>
    <property type="match status" value="1"/>
</dbReference>
<dbReference type="InterPro" id="IPR014895">
    <property type="entry name" value="Alginate_lyase_2"/>
</dbReference>
<dbReference type="InterPro" id="IPR008979">
    <property type="entry name" value="Galactose-bd-like_sf"/>
</dbReference>
<dbReference type="RefSeq" id="WP_147713806.1">
    <property type="nucleotide sequence ID" value="NZ_VKAD01000001.1"/>
</dbReference>
<name>A0A5C8ZB45_9GAMM</name>
<organism evidence="3 4">
    <name type="scientific">Reinekea thalattae</name>
    <dbReference type="NCBI Taxonomy" id="2593301"/>
    <lineage>
        <taxon>Bacteria</taxon>
        <taxon>Pseudomonadati</taxon>
        <taxon>Pseudomonadota</taxon>
        <taxon>Gammaproteobacteria</taxon>
        <taxon>Oceanospirillales</taxon>
        <taxon>Saccharospirillaceae</taxon>
        <taxon>Reinekea</taxon>
    </lineage>
</organism>
<proteinExistence type="predicted"/>
<feature type="chain" id="PRO_5022934675" description="F5/8 type C domain-containing protein" evidence="1">
    <location>
        <begin position="20"/>
        <end position="494"/>
    </location>
</feature>
<dbReference type="InterPro" id="IPR013320">
    <property type="entry name" value="ConA-like_dom_sf"/>
</dbReference>
<dbReference type="Gene3D" id="2.60.120.200">
    <property type="match status" value="1"/>
</dbReference>
<keyword evidence="4" id="KW-1185">Reference proteome</keyword>
<evidence type="ECO:0000259" key="2">
    <source>
        <dbReference type="PROSITE" id="PS50022"/>
    </source>
</evidence>
<dbReference type="InterPro" id="IPR000421">
    <property type="entry name" value="FA58C"/>
</dbReference>
<feature type="signal peptide" evidence="1">
    <location>
        <begin position="1"/>
        <end position="19"/>
    </location>
</feature>
<dbReference type="Pfam" id="PF08787">
    <property type="entry name" value="Alginate_lyase2"/>
    <property type="match status" value="1"/>
</dbReference>
<accession>A0A5C8ZB45</accession>
<dbReference type="Pfam" id="PF22633">
    <property type="entry name" value="F5_F8_type_C_2"/>
    <property type="match status" value="1"/>
</dbReference>
<evidence type="ECO:0000256" key="1">
    <source>
        <dbReference type="SAM" id="SignalP"/>
    </source>
</evidence>
<protein>
    <recommendedName>
        <fullName evidence="2">F5/8 type C domain-containing protein</fullName>
    </recommendedName>
</protein>
<dbReference type="SUPFAM" id="SSF49785">
    <property type="entry name" value="Galactose-binding domain-like"/>
    <property type="match status" value="1"/>
</dbReference>
<dbReference type="SUPFAM" id="SSF49899">
    <property type="entry name" value="Concanavalin A-like lectins/glucanases"/>
    <property type="match status" value="1"/>
</dbReference>
<sequence>MKKNWLLCSALLAAAGAHAATLNIDNASDWGGSHSSYPASNAIDGSSAWETRWAAANGASENLVLDLASDQSVNEVSIAWGRGDSRTYNFEIRVLSENGDSSDWTKVYYGSSSLVSSNGDFESYSFDSVSARYVRIKTFSNSTGSDWTDINEVTISGGSSSGGGSNGGDYGLSTDVAPAGNFDLWDWYLSVPTDTNGDGKADSIKEDQLNDENYESEYFYTDEDSGAMVFECTVGGYKTSSGTKYTRTELREMLRRGDTSIDTSYDYEDDPDGNGRLNNWAFSTINSSDYDEFGGIDGTLDVTLAVNKVTTTGSLDPNPSDEDDLENYKKVGRIVIGQIHASGNEPIRLYYHKYPYNTYGSIYFAHEPSVEAKEDGEKEKWYGLLGNMIDNSDNSYVDVEDMANLTDPSDGIKLNETFSYSIDVDGDYLSVTISQDGQELAYKQISMSSSGYDDSNNYMFFKAGIYLNDDVSDSDDSAKLSIYELSNSHDGYNY</sequence>
<keyword evidence="1" id="KW-0732">Signal</keyword>
<dbReference type="SMR" id="A0A5C8ZB45"/>
<comment type="caution">
    <text evidence="3">The sequence shown here is derived from an EMBL/GenBank/DDBJ whole genome shotgun (WGS) entry which is preliminary data.</text>
</comment>
<dbReference type="Gene3D" id="2.60.120.260">
    <property type="entry name" value="Galactose-binding domain-like"/>
    <property type="match status" value="1"/>
</dbReference>
<dbReference type="AlphaFoldDB" id="A0A5C8ZB45"/>
<feature type="domain" description="F5/8 type C" evidence="2">
    <location>
        <begin position="8"/>
        <end position="158"/>
    </location>
</feature>
<dbReference type="Proteomes" id="UP000321764">
    <property type="component" value="Unassembled WGS sequence"/>
</dbReference>
<evidence type="ECO:0000313" key="3">
    <source>
        <dbReference type="EMBL" id="TXR54408.1"/>
    </source>
</evidence>